<feature type="domain" description="Multi-ubiquitin" evidence="1">
    <location>
        <begin position="90"/>
        <end position="153"/>
    </location>
</feature>
<evidence type="ECO:0000259" key="1">
    <source>
        <dbReference type="Pfam" id="PF14452"/>
    </source>
</evidence>
<reference evidence="3 5" key="2">
    <citation type="submission" date="2020-10" db="EMBL/GenBank/DDBJ databases">
        <title>Genomic surveiliance of eskapee pathogens from blood stream infections in KZN.</title>
        <authorList>
            <person name="Hetsa B.A."/>
            <person name="Amoako D.G."/>
            <person name="Akebe A.L.K."/>
            <person name="Essack S."/>
        </authorList>
    </citation>
    <scope>NUCLEOTIDE SEQUENCE [LARGE SCALE GENOMIC DNA]</scope>
    <source>
        <strain evidence="3 5">E6</strain>
    </source>
</reference>
<comment type="caution">
    <text evidence="2">The sequence shown here is derived from an EMBL/GenBank/DDBJ whole genome shotgun (WGS) entry which is preliminary data.</text>
</comment>
<evidence type="ECO:0000313" key="2">
    <source>
        <dbReference type="EMBL" id="CZX88915.1"/>
    </source>
</evidence>
<gene>
    <name evidence="3" type="ORF">ISX34_06675</name>
    <name evidence="2" type="ORF">SAMEA2273352_03672</name>
</gene>
<dbReference type="Proteomes" id="UP000662438">
    <property type="component" value="Unassembled WGS sequence"/>
</dbReference>
<evidence type="ECO:0000313" key="3">
    <source>
        <dbReference type="EMBL" id="MBF1969554.1"/>
    </source>
</evidence>
<dbReference type="InterPro" id="IPR027802">
    <property type="entry name" value="Multi-ubiquitin_dom"/>
</dbReference>
<dbReference type="InterPro" id="IPR025701">
    <property type="entry name" value="UBQ-conjugat_E2_E"/>
</dbReference>
<dbReference type="EMBL" id="FJYW01000008">
    <property type="protein sequence ID" value="CZX88915.1"/>
    <property type="molecule type" value="Genomic_DNA"/>
</dbReference>
<dbReference type="AlphaFoldDB" id="A0A145HRY1"/>
<dbReference type="EMBL" id="JADIXG010000005">
    <property type="protein sequence ID" value="MBF1969554.1"/>
    <property type="molecule type" value="Genomic_DNA"/>
</dbReference>
<sequence length="362" mass="41470">MQEIRFQHPHDHFIEVADEHLVFRQVALEDRTPNGSQISAASGFKPDQMPVVLMFLPNGSLEDIRPDEVVHLGSDVRRFIVIESDRTYFFTIDGARLEWPCRLITGYNVRKLGNIDDNKKLLLEREDEADLEIQNDQIIDLDGDGIEHFISRKATWKLNVQGKEFTFDTPTVVIRDAVIRAGLNPNQAWHIFLKVEGQPKVEKNIDDVIDLRTPGIEKLRLTPKDVNNGEESPAKRREFSLLPSDERYLNEMGYFWETSLNGNARWLIIHGFEVPEGYNHQQVNLALSITSGYPVNMLDMFYVYPPLARVNGVNIPATEATAVIDSVAYQRWSRHRSWDPETDSVISQLAMADGCLQKEVEQ</sequence>
<accession>A0A145HRY1</accession>
<protein>
    <submittedName>
        <fullName evidence="3">Multiubiquitin domain-containing protein</fullName>
    </submittedName>
</protein>
<reference evidence="2 4" key="1">
    <citation type="submission" date="2016-03" db="EMBL/GenBank/DDBJ databases">
        <authorList>
            <consortium name="Pathogen Informatics"/>
        </authorList>
    </citation>
    <scope>NUCLEOTIDE SEQUENCE [LARGE SCALE GENOMIC DNA]</scope>
    <source>
        <strain evidence="4">e1424</strain>
        <strain evidence="2">E1424</strain>
    </source>
</reference>
<proteinExistence type="predicted"/>
<evidence type="ECO:0000313" key="5">
    <source>
        <dbReference type="Proteomes" id="UP000662438"/>
    </source>
</evidence>
<dbReference type="Pfam" id="PF14462">
    <property type="entry name" value="Prok-E2_E"/>
    <property type="match status" value="1"/>
</dbReference>
<evidence type="ECO:0000313" key="4">
    <source>
        <dbReference type="Proteomes" id="UP000076205"/>
    </source>
</evidence>
<organism evidence="2 4">
    <name type="scientific">Enterobacter hormaechei</name>
    <dbReference type="NCBI Taxonomy" id="158836"/>
    <lineage>
        <taxon>Bacteria</taxon>
        <taxon>Pseudomonadati</taxon>
        <taxon>Pseudomonadota</taxon>
        <taxon>Gammaproteobacteria</taxon>
        <taxon>Enterobacterales</taxon>
        <taxon>Enterobacteriaceae</taxon>
        <taxon>Enterobacter</taxon>
        <taxon>Enterobacter cloacae complex</taxon>
    </lineage>
</organism>
<dbReference type="SMR" id="A0A145HRY1"/>
<dbReference type="Proteomes" id="UP000076205">
    <property type="component" value="Unassembled WGS sequence"/>
</dbReference>
<dbReference type="RefSeq" id="WP_001567864.1">
    <property type="nucleotide sequence ID" value="NZ_CP047715.1"/>
</dbReference>
<name>A0A145HRY1_9ENTR</name>
<dbReference type="Pfam" id="PF14452">
    <property type="entry name" value="Multi_ubiq"/>
    <property type="match status" value="2"/>
</dbReference>
<feature type="domain" description="Multi-ubiquitin" evidence="1">
    <location>
        <begin position="23"/>
        <end position="81"/>
    </location>
</feature>